<proteinExistence type="predicted"/>
<gene>
    <name evidence="1" type="ORF">HINF_LOCUS7544</name>
    <name evidence="2" type="ORF">HINF_LOCUS76879</name>
</gene>
<reference evidence="1" key="1">
    <citation type="submission" date="2023-06" db="EMBL/GenBank/DDBJ databases">
        <authorList>
            <person name="Kurt Z."/>
        </authorList>
    </citation>
    <scope>NUCLEOTIDE SEQUENCE</scope>
</reference>
<reference evidence="2 3" key="2">
    <citation type="submission" date="2024-07" db="EMBL/GenBank/DDBJ databases">
        <authorList>
            <person name="Akdeniz Z."/>
        </authorList>
    </citation>
    <scope>NUCLEOTIDE SEQUENCE [LARGE SCALE GENOMIC DNA]</scope>
</reference>
<evidence type="ECO:0000313" key="1">
    <source>
        <dbReference type="EMBL" id="CAI9919899.1"/>
    </source>
</evidence>
<comment type="caution">
    <text evidence="1">The sequence shown here is derived from an EMBL/GenBank/DDBJ whole genome shotgun (WGS) entry which is preliminary data.</text>
</comment>
<sequence length="189" mass="21019">MHYAVLIDLKVLHGAAGVHGDAVVVEQKKTHLVPSQFLITIAAQSSFAQVAMHFLPFPSISGVAPEHVAEHVDPLRQVPLAHSQSVVDEYLKTNPALHVHVTPPSSELANDPQVIAAILLIFEQQNSSFCTKQFRQALHEPSEQTASFISAQEFAHKFPVEESFNSHLQVPFYFVKFFGHGMKSFSRER</sequence>
<dbReference type="EMBL" id="CAXDID020000730">
    <property type="protein sequence ID" value="CAL6112098.1"/>
    <property type="molecule type" value="Genomic_DNA"/>
</dbReference>
<protein>
    <submittedName>
        <fullName evidence="2">Hypothetical_protein</fullName>
    </submittedName>
</protein>
<keyword evidence="3" id="KW-1185">Reference proteome</keyword>
<evidence type="ECO:0000313" key="3">
    <source>
        <dbReference type="Proteomes" id="UP001642409"/>
    </source>
</evidence>
<dbReference type="AlphaFoldDB" id="A0AA86TIT4"/>
<organism evidence="1">
    <name type="scientific">Hexamita inflata</name>
    <dbReference type="NCBI Taxonomy" id="28002"/>
    <lineage>
        <taxon>Eukaryota</taxon>
        <taxon>Metamonada</taxon>
        <taxon>Diplomonadida</taxon>
        <taxon>Hexamitidae</taxon>
        <taxon>Hexamitinae</taxon>
        <taxon>Hexamita</taxon>
    </lineage>
</organism>
<dbReference type="EMBL" id="CATOUU010000188">
    <property type="protein sequence ID" value="CAI9919899.1"/>
    <property type="molecule type" value="Genomic_DNA"/>
</dbReference>
<name>A0AA86TIT4_9EUKA</name>
<dbReference type="Proteomes" id="UP001642409">
    <property type="component" value="Unassembled WGS sequence"/>
</dbReference>
<accession>A0AA86TIT4</accession>
<evidence type="ECO:0000313" key="2">
    <source>
        <dbReference type="EMBL" id="CAL6112098.1"/>
    </source>
</evidence>